<dbReference type="EMBL" id="JALHLF010000019">
    <property type="protein sequence ID" value="MCJ2182508.1"/>
    <property type="molecule type" value="Genomic_DNA"/>
</dbReference>
<protein>
    <submittedName>
        <fullName evidence="2">EthD domain-containing protein</fullName>
    </submittedName>
</protein>
<evidence type="ECO:0000259" key="1">
    <source>
        <dbReference type="Pfam" id="PF07110"/>
    </source>
</evidence>
<dbReference type="Proteomes" id="UP001162881">
    <property type="component" value="Unassembled WGS sequence"/>
</dbReference>
<proteinExistence type="predicted"/>
<dbReference type="RefSeq" id="WP_244018511.1">
    <property type="nucleotide sequence ID" value="NZ_JALHLF010000019.1"/>
</dbReference>
<dbReference type="SUPFAM" id="SSF54909">
    <property type="entry name" value="Dimeric alpha+beta barrel"/>
    <property type="match status" value="1"/>
</dbReference>
<dbReference type="Pfam" id="PF07110">
    <property type="entry name" value="EthD"/>
    <property type="match status" value="1"/>
</dbReference>
<accession>A0ABT0BCB0</accession>
<organism evidence="2 3">
    <name type="scientific">Novosphingobium organovorum</name>
    <dbReference type="NCBI Taxonomy" id="2930092"/>
    <lineage>
        <taxon>Bacteria</taxon>
        <taxon>Pseudomonadati</taxon>
        <taxon>Pseudomonadota</taxon>
        <taxon>Alphaproteobacteria</taxon>
        <taxon>Sphingomonadales</taxon>
        <taxon>Sphingomonadaceae</taxon>
        <taxon>Novosphingobium</taxon>
    </lineage>
</organism>
<gene>
    <name evidence="2" type="ORF">MTR62_07360</name>
</gene>
<name>A0ABT0BCB0_9SPHN</name>
<reference evidence="2" key="1">
    <citation type="submission" date="2022-03" db="EMBL/GenBank/DDBJ databases">
        <title>Identification of a novel bacterium isolated from mangrove sediments.</title>
        <authorList>
            <person name="Pan X."/>
        </authorList>
    </citation>
    <scope>NUCLEOTIDE SEQUENCE</scope>
    <source>
        <strain evidence="2">B1949</strain>
    </source>
</reference>
<feature type="domain" description="EthD" evidence="1">
    <location>
        <begin position="11"/>
        <end position="100"/>
    </location>
</feature>
<dbReference type="InterPro" id="IPR011008">
    <property type="entry name" value="Dimeric_a/b-barrel"/>
</dbReference>
<dbReference type="InterPro" id="IPR009799">
    <property type="entry name" value="EthD_dom"/>
</dbReference>
<dbReference type="Gene3D" id="3.30.70.100">
    <property type="match status" value="1"/>
</dbReference>
<comment type="caution">
    <text evidence="2">The sequence shown here is derived from an EMBL/GenBank/DDBJ whole genome shotgun (WGS) entry which is preliminary data.</text>
</comment>
<sequence>MFSIAFVFRRREGMSLEEFHEHYRDVHSKVATRMPGLIGYTQHPVRRDAPAIGDHLPESDIPFDAISVYTYESDEAAAAAFTSEINAELEADSVKMIDFSNMITLPVAVRKVL</sequence>
<dbReference type="NCBIfam" id="TIGR02118">
    <property type="entry name" value="EthD family reductase"/>
    <property type="match status" value="1"/>
</dbReference>
<keyword evidence="3" id="KW-1185">Reference proteome</keyword>
<evidence type="ECO:0000313" key="3">
    <source>
        <dbReference type="Proteomes" id="UP001162881"/>
    </source>
</evidence>
<evidence type="ECO:0000313" key="2">
    <source>
        <dbReference type="EMBL" id="MCJ2182508.1"/>
    </source>
</evidence>